<sequence length="145" mass="15802">MKRTLLVLAGLALAGAVQAQMTPAGLWKTIDDDSKKEKSLVRITESNGVFSGRIEKLLDPASDPKAVCDKCSDDRKDKPVVGLEILRGIKAGESDKAVFEGGTIVDPNNGKSYRARLKPVNGGAQLEMRGYLGPFFRTQVWQRVE</sequence>
<protein>
    <submittedName>
        <fullName evidence="3">DUF2147 domain-containing protein</fullName>
    </submittedName>
</protein>
<keyword evidence="1" id="KW-0732">Signal</keyword>
<organism evidence="3 4">
    <name type="scientific">Hydrogenophaga crocea</name>
    <dbReference type="NCBI Taxonomy" id="2716225"/>
    <lineage>
        <taxon>Bacteria</taxon>
        <taxon>Pseudomonadati</taxon>
        <taxon>Pseudomonadota</taxon>
        <taxon>Betaproteobacteria</taxon>
        <taxon>Burkholderiales</taxon>
        <taxon>Comamonadaceae</taxon>
        <taxon>Hydrogenophaga</taxon>
    </lineage>
</organism>
<dbReference type="KEGG" id="hcz:G9Q37_13115"/>
<feature type="domain" description="DUF2147" evidence="2">
    <location>
        <begin position="25"/>
        <end position="143"/>
    </location>
</feature>
<proteinExistence type="predicted"/>
<dbReference type="PANTHER" id="PTHR36919">
    <property type="entry name" value="BLR1215 PROTEIN"/>
    <property type="match status" value="1"/>
</dbReference>
<gene>
    <name evidence="3" type="ORF">G9Q37_13115</name>
</gene>
<dbReference type="Pfam" id="PF09917">
    <property type="entry name" value="DUF2147"/>
    <property type="match status" value="1"/>
</dbReference>
<evidence type="ECO:0000313" key="3">
    <source>
        <dbReference type="EMBL" id="QIM53016.1"/>
    </source>
</evidence>
<dbReference type="PANTHER" id="PTHR36919:SF3">
    <property type="entry name" value="BLL5882 PROTEIN"/>
    <property type="match status" value="1"/>
</dbReference>
<keyword evidence="4" id="KW-1185">Reference proteome</keyword>
<dbReference type="AlphaFoldDB" id="A0A6G8IJ10"/>
<feature type="chain" id="PRO_5026357069" evidence="1">
    <location>
        <begin position="20"/>
        <end position="145"/>
    </location>
</feature>
<accession>A0A6G8IJ10</accession>
<evidence type="ECO:0000313" key="4">
    <source>
        <dbReference type="Proteomes" id="UP000503162"/>
    </source>
</evidence>
<dbReference type="Proteomes" id="UP000503162">
    <property type="component" value="Chromosome"/>
</dbReference>
<dbReference type="RefSeq" id="WP_166227664.1">
    <property type="nucleotide sequence ID" value="NZ_CP049989.1"/>
</dbReference>
<dbReference type="Gene3D" id="2.40.128.520">
    <property type="match status" value="1"/>
</dbReference>
<name>A0A6G8IJ10_9BURK</name>
<reference evidence="3 4" key="1">
    <citation type="submission" date="2020-03" db="EMBL/GenBank/DDBJ databases">
        <title>Hydrogenophaga sp. nov. isolated from cyanobacterial mat.</title>
        <authorList>
            <person name="Thorat V."/>
            <person name="Kirdat K."/>
            <person name="Tiwarekar B."/>
            <person name="Costa E.D."/>
            <person name="Yadav A."/>
        </authorList>
    </citation>
    <scope>NUCLEOTIDE SEQUENCE [LARGE SCALE GENOMIC DNA]</scope>
    <source>
        <strain evidence="3 4">BA0156</strain>
    </source>
</reference>
<dbReference type="InterPro" id="IPR019223">
    <property type="entry name" value="DUF2147"/>
</dbReference>
<feature type="signal peptide" evidence="1">
    <location>
        <begin position="1"/>
        <end position="19"/>
    </location>
</feature>
<dbReference type="EMBL" id="CP049989">
    <property type="protein sequence ID" value="QIM53016.1"/>
    <property type="molecule type" value="Genomic_DNA"/>
</dbReference>
<evidence type="ECO:0000256" key="1">
    <source>
        <dbReference type="SAM" id="SignalP"/>
    </source>
</evidence>
<evidence type="ECO:0000259" key="2">
    <source>
        <dbReference type="Pfam" id="PF09917"/>
    </source>
</evidence>